<dbReference type="SUPFAM" id="SSF53383">
    <property type="entry name" value="PLP-dependent transferases"/>
    <property type="match status" value="1"/>
</dbReference>
<evidence type="ECO:0000259" key="2">
    <source>
        <dbReference type="Pfam" id="PF00155"/>
    </source>
</evidence>
<feature type="region of interest" description="Disordered" evidence="1">
    <location>
        <begin position="66"/>
        <end position="103"/>
    </location>
</feature>
<protein>
    <submittedName>
        <fullName evidence="3">DNA-binding transcriptional MocR family regulator</fullName>
    </submittedName>
</protein>
<dbReference type="RefSeq" id="WP_342449123.1">
    <property type="nucleotide sequence ID" value="NZ_BAAAPQ010000038.1"/>
</dbReference>
<dbReference type="GO" id="GO:0003677">
    <property type="term" value="F:DNA binding"/>
    <property type="evidence" value="ECO:0007669"/>
    <property type="project" value="UniProtKB-KW"/>
</dbReference>
<dbReference type="EMBL" id="JAATJN010000001">
    <property type="protein sequence ID" value="NJC58650.1"/>
    <property type="molecule type" value="Genomic_DNA"/>
</dbReference>
<name>A0A846S4U9_9MICO</name>
<keyword evidence="3" id="KW-0238">DNA-binding</keyword>
<dbReference type="PANTHER" id="PTHR46577:SF1">
    <property type="entry name" value="HTH-TYPE TRANSCRIPTIONAL REGULATORY PROTEIN GABR"/>
    <property type="match status" value="1"/>
</dbReference>
<proteinExistence type="predicted"/>
<dbReference type="Proteomes" id="UP000576792">
    <property type="component" value="Unassembled WGS sequence"/>
</dbReference>
<dbReference type="InterPro" id="IPR015421">
    <property type="entry name" value="PyrdxlP-dep_Trfase_major"/>
</dbReference>
<reference evidence="3 4" key="1">
    <citation type="submission" date="2020-03" db="EMBL/GenBank/DDBJ databases">
        <title>Sequencing the genomes of 1000 actinobacteria strains.</title>
        <authorList>
            <person name="Klenk H.-P."/>
        </authorList>
    </citation>
    <scope>NUCLEOTIDE SEQUENCE [LARGE SCALE GENOMIC DNA]</scope>
    <source>
        <strain evidence="3 4">DSM 18964</strain>
    </source>
</reference>
<dbReference type="Pfam" id="PF00155">
    <property type="entry name" value="Aminotran_1_2"/>
    <property type="match status" value="1"/>
</dbReference>
<dbReference type="InterPro" id="IPR015424">
    <property type="entry name" value="PyrdxlP-dep_Trfase"/>
</dbReference>
<feature type="compositionally biased region" description="Low complexity" evidence="1">
    <location>
        <begin position="70"/>
        <end position="97"/>
    </location>
</feature>
<keyword evidence="4" id="KW-1185">Reference proteome</keyword>
<dbReference type="GO" id="GO:0030170">
    <property type="term" value="F:pyridoxal phosphate binding"/>
    <property type="evidence" value="ECO:0007669"/>
    <property type="project" value="InterPro"/>
</dbReference>
<evidence type="ECO:0000313" key="3">
    <source>
        <dbReference type="EMBL" id="NJC58650.1"/>
    </source>
</evidence>
<gene>
    <name evidence="3" type="ORF">BKA07_003685</name>
</gene>
<dbReference type="Gene3D" id="3.40.640.10">
    <property type="entry name" value="Type I PLP-dependent aspartate aminotransferase-like (Major domain)"/>
    <property type="match status" value="1"/>
</dbReference>
<sequence length="103" mass="10766">MLAKESATALQYTASAGLPGLRARIAERMSNAGAATDADDVLVLHGAQQGLDLVAKLLINRGDVIVTENPTSSSRRPRRSWVPSSPSAPASLSTRPSIWSPTG</sequence>
<dbReference type="InterPro" id="IPR004839">
    <property type="entry name" value="Aminotransferase_I/II_large"/>
</dbReference>
<dbReference type="InterPro" id="IPR051446">
    <property type="entry name" value="HTH_trans_reg/aminotransferase"/>
</dbReference>
<feature type="domain" description="Aminotransferase class I/classII large" evidence="2">
    <location>
        <begin position="5"/>
        <end position="74"/>
    </location>
</feature>
<comment type="caution">
    <text evidence="3">The sequence shown here is derived from an EMBL/GenBank/DDBJ whole genome shotgun (WGS) entry which is preliminary data.</text>
</comment>
<dbReference type="AlphaFoldDB" id="A0A846S4U9"/>
<evidence type="ECO:0000256" key="1">
    <source>
        <dbReference type="SAM" id="MobiDB-lite"/>
    </source>
</evidence>
<organism evidence="3 4">
    <name type="scientific">Brevibacterium marinum</name>
    <dbReference type="NCBI Taxonomy" id="418643"/>
    <lineage>
        <taxon>Bacteria</taxon>
        <taxon>Bacillati</taxon>
        <taxon>Actinomycetota</taxon>
        <taxon>Actinomycetes</taxon>
        <taxon>Micrococcales</taxon>
        <taxon>Brevibacteriaceae</taxon>
        <taxon>Brevibacterium</taxon>
    </lineage>
</organism>
<dbReference type="PANTHER" id="PTHR46577">
    <property type="entry name" value="HTH-TYPE TRANSCRIPTIONAL REGULATORY PROTEIN GABR"/>
    <property type="match status" value="1"/>
</dbReference>
<evidence type="ECO:0000313" key="4">
    <source>
        <dbReference type="Proteomes" id="UP000576792"/>
    </source>
</evidence>
<accession>A0A846S4U9</accession>